<dbReference type="OrthoDB" id="7216418at2"/>
<evidence type="ECO:0000313" key="1">
    <source>
        <dbReference type="EMBL" id="PHY94429.1"/>
    </source>
</evidence>
<dbReference type="EMBL" id="PEBQ01000093">
    <property type="protein sequence ID" value="PHY94429.1"/>
    <property type="molecule type" value="Genomic_DNA"/>
</dbReference>
<dbReference type="RefSeq" id="WP_099541076.1">
    <property type="nucleotide sequence ID" value="NZ_PEBQ01000093.1"/>
</dbReference>
<reference evidence="1 2" key="1">
    <citation type="submission" date="2017-10" db="EMBL/GenBank/DDBJ databases">
        <title>Genomic analysis of the genus Acetobacter.</title>
        <authorList>
            <person name="Kim K.H."/>
            <person name="Chun B.H."/>
            <person name="Son A.R."/>
            <person name="Jeon C.O."/>
        </authorList>
    </citation>
    <scope>NUCLEOTIDE SEQUENCE [LARGE SCALE GENOMIC DNA]</scope>
    <source>
        <strain evidence="1 2">LHT 2458</strain>
    </source>
</reference>
<gene>
    <name evidence="1" type="ORF">CSR02_07260</name>
</gene>
<dbReference type="Pfam" id="PF09898">
    <property type="entry name" value="DUF2125"/>
    <property type="match status" value="1"/>
</dbReference>
<evidence type="ECO:0000313" key="2">
    <source>
        <dbReference type="Proteomes" id="UP000228751"/>
    </source>
</evidence>
<comment type="caution">
    <text evidence="1">The sequence shown here is derived from an EMBL/GenBank/DDBJ whole genome shotgun (WGS) entry which is preliminary data.</text>
</comment>
<protein>
    <recommendedName>
        <fullName evidence="3">DUF2125 domain-containing protein</fullName>
    </recommendedName>
</protein>
<dbReference type="Proteomes" id="UP000228751">
    <property type="component" value="Unassembled WGS sequence"/>
</dbReference>
<evidence type="ECO:0008006" key="3">
    <source>
        <dbReference type="Google" id="ProtNLM"/>
    </source>
</evidence>
<name>A0A2G4RCX0_9PROT</name>
<keyword evidence="2" id="KW-1185">Reference proteome</keyword>
<dbReference type="PROSITE" id="PS51257">
    <property type="entry name" value="PROKAR_LIPOPROTEIN"/>
    <property type="match status" value="1"/>
</dbReference>
<dbReference type="AlphaFoldDB" id="A0A2G4RCX0"/>
<sequence>MKKALLGVVAGACGCLLVLSGYWWISVQYLQKQADTLPSGCQAHYVSRSVQGWPWHAQMQAQNIRMVCAPLLAAHPSAFQVIYAAARITADMAFWRPFSVHVRLVGPMVVETIYDKQGAEVPSFLRVEGSPVDLTLPLARKTAGHAVFLAPFVHVLFPAGASHMGDMVLQNVQGKAFWNMRATQEQSAAAIYIKAQHWGIPGWQTVLEHVQAAVAVPGPAASVWKSVFPTNGGPAWPDVLVQRFSMHWRDLNLNMTGQLRGGDLAHPTGDFWLSVAHWRPFLENLRREGMLSAQEAVGMASMLARITQEQSDNLQMPLMLRNGTLQLGTVPFSALQPVFQAVRHAAQESGAQAQARIHSHP</sequence>
<proteinExistence type="predicted"/>
<dbReference type="InterPro" id="IPR018666">
    <property type="entry name" value="DUF2125"/>
</dbReference>
<organism evidence="1 2">
    <name type="scientific">Acetobacter pomorum</name>
    <dbReference type="NCBI Taxonomy" id="65959"/>
    <lineage>
        <taxon>Bacteria</taxon>
        <taxon>Pseudomonadati</taxon>
        <taxon>Pseudomonadota</taxon>
        <taxon>Alphaproteobacteria</taxon>
        <taxon>Acetobacterales</taxon>
        <taxon>Acetobacteraceae</taxon>
        <taxon>Acetobacter</taxon>
    </lineage>
</organism>
<accession>A0A2G4RCX0</accession>